<feature type="domain" description="HD/PDEase" evidence="1">
    <location>
        <begin position="30"/>
        <end position="165"/>
    </location>
</feature>
<keyword evidence="3" id="KW-1185">Reference proteome</keyword>
<dbReference type="InterPro" id="IPR003607">
    <property type="entry name" value="HD/PDEase_dom"/>
</dbReference>
<dbReference type="Gene3D" id="1.10.3210.10">
    <property type="entry name" value="Hypothetical protein af1432"/>
    <property type="match status" value="1"/>
</dbReference>
<accession>A0A1T4VNJ5</accession>
<evidence type="ECO:0000313" key="3">
    <source>
        <dbReference type="Proteomes" id="UP000189733"/>
    </source>
</evidence>
<dbReference type="RefSeq" id="WP_159445884.1">
    <property type="nucleotide sequence ID" value="NZ_FUYA01000002.1"/>
</dbReference>
<sequence>MKSMELEQHKALFLDFVSNFQSDVPLDKENYDLKRDHTFRVLHWAQQITKSVEGECGRSPDCLRATHLGALYHDIGRFPQYRTWKTFADPKSTNHGRLGFRTLKATGFLRDIPEHWRKVIQVAVALHNRREIPPHLPKDMDFALRVVRDADKLDILEVMIAHLAPDAPPNPVVTLGLSNIPEWSDDLLEMLRTGHLGAYTRMRSLHDFRLLMLSWVYDMNFPFTAQCVLQRKNWDDLAQPLPDDPAIRAALAPARAHLEALAQR</sequence>
<evidence type="ECO:0000313" key="2">
    <source>
        <dbReference type="EMBL" id="SKA66506.1"/>
    </source>
</evidence>
<reference evidence="2 3" key="1">
    <citation type="submission" date="2017-02" db="EMBL/GenBank/DDBJ databases">
        <authorList>
            <person name="Peterson S.W."/>
        </authorList>
    </citation>
    <scope>NUCLEOTIDE SEQUENCE [LARGE SCALE GENOMIC DNA]</scope>
    <source>
        <strain evidence="2 3">DSM 18034</strain>
    </source>
</reference>
<gene>
    <name evidence="2" type="ORF">SAMN02745702_00608</name>
</gene>
<dbReference type="SUPFAM" id="SSF109604">
    <property type="entry name" value="HD-domain/PDEase-like"/>
    <property type="match status" value="1"/>
</dbReference>
<dbReference type="Proteomes" id="UP000189733">
    <property type="component" value="Unassembled WGS sequence"/>
</dbReference>
<organism evidence="2 3">
    <name type="scientific">Desulfobaculum bizertense DSM 18034</name>
    <dbReference type="NCBI Taxonomy" id="1121442"/>
    <lineage>
        <taxon>Bacteria</taxon>
        <taxon>Pseudomonadati</taxon>
        <taxon>Thermodesulfobacteriota</taxon>
        <taxon>Desulfovibrionia</taxon>
        <taxon>Desulfovibrionales</taxon>
        <taxon>Desulfovibrionaceae</taxon>
        <taxon>Desulfobaculum</taxon>
    </lineage>
</organism>
<protein>
    <submittedName>
        <fullName evidence="2">HD domain-containing protein</fullName>
    </submittedName>
</protein>
<dbReference type="InterPro" id="IPR006674">
    <property type="entry name" value="HD_domain"/>
</dbReference>
<dbReference type="AlphaFoldDB" id="A0A1T4VNJ5"/>
<dbReference type="STRING" id="1121442.SAMN02745702_00608"/>
<dbReference type="CDD" id="cd00077">
    <property type="entry name" value="HDc"/>
    <property type="match status" value="1"/>
</dbReference>
<proteinExistence type="predicted"/>
<dbReference type="OrthoDB" id="9797344at2"/>
<dbReference type="SMART" id="SM00471">
    <property type="entry name" value="HDc"/>
    <property type="match status" value="1"/>
</dbReference>
<name>A0A1T4VNJ5_9BACT</name>
<evidence type="ECO:0000259" key="1">
    <source>
        <dbReference type="SMART" id="SM00471"/>
    </source>
</evidence>
<dbReference type="EMBL" id="FUYA01000002">
    <property type="protein sequence ID" value="SKA66506.1"/>
    <property type="molecule type" value="Genomic_DNA"/>
</dbReference>
<dbReference type="Pfam" id="PF01966">
    <property type="entry name" value="HD"/>
    <property type="match status" value="1"/>
</dbReference>